<evidence type="ECO:0000313" key="2">
    <source>
        <dbReference type="EMBL" id="GMU05050.1"/>
    </source>
</evidence>
<dbReference type="Proteomes" id="UP001342631">
    <property type="component" value="Unassembled WGS sequence"/>
</dbReference>
<protein>
    <submittedName>
        <fullName evidence="2">Uncharacterized protein</fullName>
    </submittedName>
</protein>
<evidence type="ECO:0000256" key="1">
    <source>
        <dbReference type="SAM" id="MobiDB-lite"/>
    </source>
</evidence>
<reference evidence="2 3" key="1">
    <citation type="journal article" date="2024" name="Arch. Microbiol.">
        <title>Corallococcus caeni sp. nov., a novel myxobacterium isolated from activated sludge.</title>
        <authorList>
            <person name="Tomita S."/>
            <person name="Nakai R."/>
            <person name="Kuroda K."/>
            <person name="Kurashita H."/>
            <person name="Hatamoto M."/>
            <person name="Yamaguchi T."/>
            <person name="Narihiro T."/>
        </authorList>
    </citation>
    <scope>NUCLEOTIDE SEQUENCE [LARGE SCALE GENOMIC DNA]</scope>
    <source>
        <strain evidence="2 3">NO1</strain>
    </source>
</reference>
<organism evidence="2 3">
    <name type="scientific">Corallococcus caeni</name>
    <dbReference type="NCBI Taxonomy" id="3082388"/>
    <lineage>
        <taxon>Bacteria</taxon>
        <taxon>Pseudomonadati</taxon>
        <taxon>Myxococcota</taxon>
        <taxon>Myxococcia</taxon>
        <taxon>Myxococcales</taxon>
        <taxon>Cystobacterineae</taxon>
        <taxon>Myxococcaceae</taxon>
        <taxon>Corallococcus</taxon>
    </lineage>
</organism>
<gene>
    <name evidence="2" type="ORF">ASNO1_13020</name>
</gene>
<sequence>MIFHVSAATAPPHEVDDGKRYSGKRPSGTLRPRRGWTFIQEEQERSAKQVT</sequence>
<accession>A0ABQ6QM11</accession>
<feature type="region of interest" description="Disordered" evidence="1">
    <location>
        <begin position="1"/>
        <end position="51"/>
    </location>
</feature>
<evidence type="ECO:0000313" key="3">
    <source>
        <dbReference type="Proteomes" id="UP001342631"/>
    </source>
</evidence>
<feature type="compositionally biased region" description="Basic and acidic residues" evidence="1">
    <location>
        <begin position="42"/>
        <end position="51"/>
    </location>
</feature>
<keyword evidence="3" id="KW-1185">Reference proteome</keyword>
<proteinExistence type="predicted"/>
<comment type="caution">
    <text evidence="2">The sequence shown here is derived from an EMBL/GenBank/DDBJ whole genome shotgun (WGS) entry which is preliminary data.</text>
</comment>
<dbReference type="EMBL" id="BTTX01000001">
    <property type="protein sequence ID" value="GMU05050.1"/>
    <property type="molecule type" value="Genomic_DNA"/>
</dbReference>
<name>A0ABQ6QM11_9BACT</name>